<evidence type="ECO:0000256" key="9">
    <source>
        <dbReference type="ARBA" id="ARBA00023012"/>
    </source>
</evidence>
<evidence type="ECO:0000256" key="10">
    <source>
        <dbReference type="ARBA" id="ARBA00023136"/>
    </source>
</evidence>
<keyword evidence="10 12" id="KW-0472">Membrane</keyword>
<evidence type="ECO:0000313" key="16">
    <source>
        <dbReference type="Proteomes" id="UP000608024"/>
    </source>
</evidence>
<evidence type="ECO:0000256" key="2">
    <source>
        <dbReference type="ARBA" id="ARBA00004236"/>
    </source>
</evidence>
<evidence type="ECO:0000256" key="12">
    <source>
        <dbReference type="SAM" id="Phobius"/>
    </source>
</evidence>
<keyword evidence="5" id="KW-0808">Transferase</keyword>
<gene>
    <name evidence="15" type="ORF">GCM10018785_60090</name>
</gene>
<dbReference type="CDD" id="cd06225">
    <property type="entry name" value="HAMP"/>
    <property type="match status" value="1"/>
</dbReference>
<dbReference type="InterPro" id="IPR036890">
    <property type="entry name" value="HATPase_C_sf"/>
</dbReference>
<dbReference type="PANTHER" id="PTHR45436">
    <property type="entry name" value="SENSOR HISTIDINE KINASE YKOH"/>
    <property type="match status" value="1"/>
</dbReference>
<evidence type="ECO:0000256" key="7">
    <source>
        <dbReference type="ARBA" id="ARBA00022777"/>
    </source>
</evidence>
<reference evidence="15" key="2">
    <citation type="submission" date="2020-09" db="EMBL/GenBank/DDBJ databases">
        <authorList>
            <person name="Sun Q."/>
            <person name="Ohkuma M."/>
        </authorList>
    </citation>
    <scope>NUCLEOTIDE SEQUENCE</scope>
    <source>
        <strain evidence="15">JCM 4784</strain>
    </source>
</reference>
<evidence type="ECO:0000256" key="1">
    <source>
        <dbReference type="ARBA" id="ARBA00000085"/>
    </source>
</evidence>
<dbReference type="PANTHER" id="PTHR45436:SF5">
    <property type="entry name" value="SENSOR HISTIDINE KINASE TRCS"/>
    <property type="match status" value="1"/>
</dbReference>
<dbReference type="InterPro" id="IPR004358">
    <property type="entry name" value="Sig_transdc_His_kin-like_C"/>
</dbReference>
<dbReference type="SUPFAM" id="SSF55874">
    <property type="entry name" value="ATPase domain of HSP90 chaperone/DNA topoisomerase II/histidine kinase"/>
    <property type="match status" value="1"/>
</dbReference>
<proteinExistence type="predicted"/>
<dbReference type="Gene3D" id="3.30.565.10">
    <property type="entry name" value="Histidine kinase-like ATPase, C-terminal domain"/>
    <property type="match status" value="1"/>
</dbReference>
<dbReference type="InterPro" id="IPR003660">
    <property type="entry name" value="HAMP_dom"/>
</dbReference>
<feature type="transmembrane region" description="Helical" evidence="12">
    <location>
        <begin position="59"/>
        <end position="78"/>
    </location>
</feature>
<feature type="transmembrane region" description="Helical" evidence="12">
    <location>
        <begin position="189"/>
        <end position="208"/>
    </location>
</feature>
<dbReference type="InterPro" id="IPR003661">
    <property type="entry name" value="HisK_dim/P_dom"/>
</dbReference>
<dbReference type="CDD" id="cd00082">
    <property type="entry name" value="HisKA"/>
    <property type="match status" value="1"/>
</dbReference>
<dbReference type="GO" id="GO:0000155">
    <property type="term" value="F:phosphorelay sensor kinase activity"/>
    <property type="evidence" value="ECO:0007669"/>
    <property type="project" value="InterPro"/>
</dbReference>
<dbReference type="EMBL" id="BNBT01000132">
    <property type="protein sequence ID" value="GHE84142.1"/>
    <property type="molecule type" value="Genomic_DNA"/>
</dbReference>
<evidence type="ECO:0000259" key="14">
    <source>
        <dbReference type="PROSITE" id="PS50885"/>
    </source>
</evidence>
<sequence>MTPGQIPHMDGRTPPTTCARDARARSRVRARAHRAVRRLACAPRRAPAALNSLGLRWKIAALLAAGCAVVAVAIGLLVHHARLDQVSASARTGATAQLLRVRQLYELTGRVDHGGGRGGTNAAVDAPGLPGPLRAAALAGHRGTYLDLDSDDPAVWAARRLDGDGDHVLSVRLSLRDQAGEMAAFDRRLLVSGAVVVALAALGGAALASRLSRDLRTAAATARRISQGELDARIGHPLPPGHRPGRNEVADLATAVDTMAASLQRRLEAEQRFTADVAHELRTPLTGLHTAAELLPPGRPTELVRDRVAALRALTEDLLEVARLDADAERPDLDVHPLGTLVEAMVRRAVLSGQCTGEGVRFGRADERLVRTDARRLERIVANLVTNARKHGGDPVDLRVDGAVVTVRDHGPGFPEHLLREGPRRFGTGARERGQGTGLGLTIVYGQAAAIGARVELANAPDGGAVAVVRLPEV</sequence>
<dbReference type="PROSITE" id="PS50109">
    <property type="entry name" value="HIS_KIN"/>
    <property type="match status" value="1"/>
</dbReference>
<dbReference type="GO" id="GO:0005886">
    <property type="term" value="C:plasma membrane"/>
    <property type="evidence" value="ECO:0007669"/>
    <property type="project" value="UniProtKB-SubCell"/>
</dbReference>
<dbReference type="InterPro" id="IPR005467">
    <property type="entry name" value="His_kinase_dom"/>
</dbReference>
<dbReference type="SUPFAM" id="SSF47384">
    <property type="entry name" value="Homodimeric domain of signal transducing histidine kinase"/>
    <property type="match status" value="1"/>
</dbReference>
<name>A0A919A2K4_9ACTN</name>
<evidence type="ECO:0000256" key="3">
    <source>
        <dbReference type="ARBA" id="ARBA00012438"/>
    </source>
</evidence>
<comment type="caution">
    <text evidence="15">The sequence shown here is derived from an EMBL/GenBank/DDBJ whole genome shotgun (WGS) entry which is preliminary data.</text>
</comment>
<keyword evidence="4" id="KW-0597">Phosphoprotein</keyword>
<dbReference type="SMART" id="SM00304">
    <property type="entry name" value="HAMP"/>
    <property type="match status" value="1"/>
</dbReference>
<dbReference type="AlphaFoldDB" id="A0A919A2K4"/>
<evidence type="ECO:0000256" key="8">
    <source>
        <dbReference type="ARBA" id="ARBA00022989"/>
    </source>
</evidence>
<feature type="domain" description="HAMP" evidence="14">
    <location>
        <begin position="209"/>
        <end position="268"/>
    </location>
</feature>
<evidence type="ECO:0000259" key="13">
    <source>
        <dbReference type="PROSITE" id="PS50109"/>
    </source>
</evidence>
<dbReference type="InterPro" id="IPR003594">
    <property type="entry name" value="HATPase_dom"/>
</dbReference>
<dbReference type="Pfam" id="PF02518">
    <property type="entry name" value="HATPase_c"/>
    <property type="match status" value="1"/>
</dbReference>
<dbReference type="EC" id="2.7.13.3" evidence="3"/>
<reference evidence="15" key="1">
    <citation type="journal article" date="2014" name="Int. J. Syst. Evol. Microbiol.">
        <title>Complete genome sequence of Corynebacterium casei LMG S-19264T (=DSM 44701T), isolated from a smear-ripened cheese.</title>
        <authorList>
            <consortium name="US DOE Joint Genome Institute (JGI-PGF)"/>
            <person name="Walter F."/>
            <person name="Albersmeier A."/>
            <person name="Kalinowski J."/>
            <person name="Ruckert C."/>
        </authorList>
    </citation>
    <scope>NUCLEOTIDE SEQUENCE</scope>
    <source>
        <strain evidence="15">JCM 4784</strain>
    </source>
</reference>
<comment type="catalytic activity">
    <reaction evidence="1">
        <text>ATP + protein L-histidine = ADP + protein N-phospho-L-histidine.</text>
        <dbReference type="EC" id="2.7.13.3"/>
    </reaction>
</comment>
<evidence type="ECO:0000313" key="15">
    <source>
        <dbReference type="EMBL" id="GHE84142.1"/>
    </source>
</evidence>
<dbReference type="InterPro" id="IPR050428">
    <property type="entry name" value="TCS_sensor_his_kinase"/>
</dbReference>
<evidence type="ECO:0000256" key="5">
    <source>
        <dbReference type="ARBA" id="ARBA00022679"/>
    </source>
</evidence>
<dbReference type="SMART" id="SM00387">
    <property type="entry name" value="HATPase_c"/>
    <property type="match status" value="1"/>
</dbReference>
<protein>
    <recommendedName>
        <fullName evidence="3">histidine kinase</fullName>
        <ecNumber evidence="3">2.7.13.3</ecNumber>
    </recommendedName>
</protein>
<organism evidence="15 16">
    <name type="scientific">Streptomyces longispororuber</name>
    <dbReference type="NCBI Taxonomy" id="68230"/>
    <lineage>
        <taxon>Bacteria</taxon>
        <taxon>Bacillati</taxon>
        <taxon>Actinomycetota</taxon>
        <taxon>Actinomycetes</taxon>
        <taxon>Kitasatosporales</taxon>
        <taxon>Streptomycetaceae</taxon>
        <taxon>Streptomyces</taxon>
    </lineage>
</organism>
<feature type="region of interest" description="Disordered" evidence="11">
    <location>
        <begin position="1"/>
        <end position="23"/>
    </location>
</feature>
<keyword evidence="9" id="KW-0902">Two-component regulatory system</keyword>
<dbReference type="InterPro" id="IPR036097">
    <property type="entry name" value="HisK_dim/P_sf"/>
</dbReference>
<dbReference type="SMART" id="SM00388">
    <property type="entry name" value="HisKA"/>
    <property type="match status" value="1"/>
</dbReference>
<dbReference type="PROSITE" id="PS50885">
    <property type="entry name" value="HAMP"/>
    <property type="match status" value="1"/>
</dbReference>
<feature type="domain" description="Histidine kinase" evidence="13">
    <location>
        <begin position="276"/>
        <end position="474"/>
    </location>
</feature>
<evidence type="ECO:0000256" key="6">
    <source>
        <dbReference type="ARBA" id="ARBA00022692"/>
    </source>
</evidence>
<keyword evidence="7 15" id="KW-0418">Kinase</keyword>
<comment type="subcellular location">
    <subcellularLocation>
        <location evidence="2">Cell membrane</location>
    </subcellularLocation>
</comment>
<dbReference type="Pfam" id="PF00672">
    <property type="entry name" value="HAMP"/>
    <property type="match status" value="1"/>
</dbReference>
<evidence type="ECO:0000256" key="4">
    <source>
        <dbReference type="ARBA" id="ARBA00022553"/>
    </source>
</evidence>
<keyword evidence="6 12" id="KW-0812">Transmembrane</keyword>
<dbReference type="PRINTS" id="PR00344">
    <property type="entry name" value="BCTRLSENSOR"/>
</dbReference>
<dbReference type="Proteomes" id="UP000608024">
    <property type="component" value="Unassembled WGS sequence"/>
</dbReference>
<keyword evidence="8 12" id="KW-1133">Transmembrane helix</keyword>
<dbReference type="Gene3D" id="6.10.340.10">
    <property type="match status" value="1"/>
</dbReference>
<dbReference type="Gene3D" id="1.10.287.130">
    <property type="match status" value="1"/>
</dbReference>
<evidence type="ECO:0000256" key="11">
    <source>
        <dbReference type="SAM" id="MobiDB-lite"/>
    </source>
</evidence>
<dbReference type="Pfam" id="PF00512">
    <property type="entry name" value="HisKA"/>
    <property type="match status" value="1"/>
</dbReference>
<accession>A0A919A2K4</accession>
<keyword evidence="16" id="KW-1185">Reference proteome</keyword>